<keyword evidence="3" id="KW-1185">Reference proteome</keyword>
<name>A0A518CU32_9PLAN</name>
<dbReference type="AlphaFoldDB" id="A0A518CU32"/>
<reference evidence="2 3" key="1">
    <citation type="submission" date="2019-02" db="EMBL/GenBank/DDBJ databases">
        <title>Deep-cultivation of Planctomycetes and their phenomic and genomic characterization uncovers novel biology.</title>
        <authorList>
            <person name="Wiegand S."/>
            <person name="Jogler M."/>
            <person name="Boedeker C."/>
            <person name="Pinto D."/>
            <person name="Vollmers J."/>
            <person name="Rivas-Marin E."/>
            <person name="Kohn T."/>
            <person name="Peeters S.H."/>
            <person name="Heuer A."/>
            <person name="Rast P."/>
            <person name="Oberbeckmann S."/>
            <person name="Bunk B."/>
            <person name="Jeske O."/>
            <person name="Meyerdierks A."/>
            <person name="Storesund J.E."/>
            <person name="Kallscheuer N."/>
            <person name="Luecker S."/>
            <person name="Lage O.M."/>
            <person name="Pohl T."/>
            <person name="Merkel B.J."/>
            <person name="Hornburger P."/>
            <person name="Mueller R.-W."/>
            <person name="Bruemmer F."/>
            <person name="Labrenz M."/>
            <person name="Spormann A.M."/>
            <person name="Op den Camp H."/>
            <person name="Overmann J."/>
            <person name="Amann R."/>
            <person name="Jetten M.S.M."/>
            <person name="Mascher T."/>
            <person name="Medema M.H."/>
            <person name="Devos D.P."/>
            <person name="Kaster A.-K."/>
            <person name="Ovreas L."/>
            <person name="Rohde M."/>
            <person name="Galperin M.Y."/>
            <person name="Jogler C."/>
        </authorList>
    </citation>
    <scope>NUCLEOTIDE SEQUENCE [LARGE SCALE GENOMIC DNA]</scope>
    <source>
        <strain evidence="2 3">Pla110</strain>
    </source>
</reference>
<dbReference type="EMBL" id="CP036281">
    <property type="protein sequence ID" value="QDU82694.1"/>
    <property type="molecule type" value="Genomic_DNA"/>
</dbReference>
<accession>A0A518CU32</accession>
<feature type="region of interest" description="Disordered" evidence="1">
    <location>
        <begin position="42"/>
        <end position="68"/>
    </location>
</feature>
<feature type="compositionally biased region" description="Basic and acidic residues" evidence="1">
    <location>
        <begin position="58"/>
        <end position="68"/>
    </location>
</feature>
<dbReference type="Proteomes" id="UP000317178">
    <property type="component" value="Chromosome"/>
</dbReference>
<evidence type="ECO:0000313" key="3">
    <source>
        <dbReference type="Proteomes" id="UP000317178"/>
    </source>
</evidence>
<sequence length="68" mass="7765">MSENHPIKDYVSQLFFSNIFTRNADALNNFNKHLQALRDAQGEETCSSTKSLGPIYHPTKEDREPCAH</sequence>
<protein>
    <submittedName>
        <fullName evidence="2">Uncharacterized protein</fullName>
    </submittedName>
</protein>
<dbReference type="KEGG" id="plon:Pla110_44550"/>
<evidence type="ECO:0000313" key="2">
    <source>
        <dbReference type="EMBL" id="QDU82694.1"/>
    </source>
</evidence>
<organism evidence="2 3">
    <name type="scientific">Polystyrenella longa</name>
    <dbReference type="NCBI Taxonomy" id="2528007"/>
    <lineage>
        <taxon>Bacteria</taxon>
        <taxon>Pseudomonadati</taxon>
        <taxon>Planctomycetota</taxon>
        <taxon>Planctomycetia</taxon>
        <taxon>Planctomycetales</taxon>
        <taxon>Planctomycetaceae</taxon>
        <taxon>Polystyrenella</taxon>
    </lineage>
</organism>
<proteinExistence type="predicted"/>
<evidence type="ECO:0000256" key="1">
    <source>
        <dbReference type="SAM" id="MobiDB-lite"/>
    </source>
</evidence>
<gene>
    <name evidence="2" type="ORF">Pla110_44550</name>
</gene>